<comment type="subcellular location">
    <subcellularLocation>
        <location evidence="9">Cell inner membrane</location>
        <topology evidence="9">Single-pass membrane protein</topology>
    </subcellularLocation>
</comment>
<keyword evidence="5 9" id="KW-0448">Lipopolysaccharide biosynthesis</keyword>
<comment type="catalytic activity">
    <reaction evidence="9">
        <text>an alpha-Kdo-(2-&gt;4)-alpha-Kdo-(2-&gt;6)-lipid IVA + a fatty acyl-[ACP] = an alpha-Kdo-(2-&gt;4)-alpha-Kdo-(2-&gt;6)-(acyl)-lipid IVA + holo-[ACP]</text>
        <dbReference type="Rhea" id="RHEA:69396"/>
        <dbReference type="Rhea" id="RHEA-COMP:9685"/>
        <dbReference type="Rhea" id="RHEA-COMP:14125"/>
        <dbReference type="ChEBI" id="CHEBI:64479"/>
        <dbReference type="ChEBI" id="CHEBI:138651"/>
        <dbReference type="ChEBI" id="CHEBI:176429"/>
        <dbReference type="ChEBI" id="CHEBI:176430"/>
        <dbReference type="EC" id="2.3.1.241"/>
    </reaction>
</comment>
<organism evidence="10 11">
    <name type="scientific">OM182 bacterium</name>
    <dbReference type="NCBI Taxonomy" id="2510334"/>
    <lineage>
        <taxon>Bacteria</taxon>
        <taxon>Pseudomonadati</taxon>
        <taxon>Pseudomonadota</taxon>
        <taxon>Gammaproteobacteria</taxon>
        <taxon>OMG group</taxon>
        <taxon>OM182 clade</taxon>
    </lineage>
</organism>
<dbReference type="EC" id="2.3.1.241" evidence="9"/>
<evidence type="ECO:0000256" key="3">
    <source>
        <dbReference type="ARBA" id="ARBA00022679"/>
    </source>
</evidence>
<evidence type="ECO:0000256" key="6">
    <source>
        <dbReference type="ARBA" id="ARBA00022989"/>
    </source>
</evidence>
<name>A0A520S2R1_9GAMM</name>
<evidence type="ECO:0000313" key="11">
    <source>
        <dbReference type="Proteomes" id="UP000316199"/>
    </source>
</evidence>
<protein>
    <recommendedName>
        <fullName evidence="9">Lipid A biosynthesis acyltransferase</fullName>
        <ecNumber evidence="9">2.3.1.241</ecNumber>
    </recommendedName>
    <alternativeName>
        <fullName evidence="9">Kdo(2)-lipid IV(A) acyltransferase</fullName>
    </alternativeName>
</protein>
<comment type="caution">
    <text evidence="10">The sequence shown here is derived from an EMBL/GenBank/DDBJ whole genome shotgun (WGS) entry which is preliminary data.</text>
</comment>
<feature type="transmembrane region" description="Helical" evidence="9">
    <location>
        <begin position="20"/>
        <end position="38"/>
    </location>
</feature>
<evidence type="ECO:0000256" key="7">
    <source>
        <dbReference type="ARBA" id="ARBA00023136"/>
    </source>
</evidence>
<dbReference type="UniPathway" id="UPA00030"/>
<dbReference type="PANTHER" id="PTHR30606">
    <property type="entry name" value="LIPID A BIOSYNTHESIS LAUROYL ACYLTRANSFERASE"/>
    <property type="match status" value="1"/>
</dbReference>
<reference evidence="10 11" key="1">
    <citation type="submission" date="2019-02" db="EMBL/GenBank/DDBJ databases">
        <title>Prokaryotic population dynamics and viral predation in marine succession experiment using metagenomics: the confinement effect.</title>
        <authorList>
            <person name="Haro-Moreno J.M."/>
            <person name="Rodriguez-Valera F."/>
            <person name="Lopez-Perez M."/>
        </authorList>
    </citation>
    <scope>NUCLEOTIDE SEQUENCE [LARGE SCALE GENOMIC DNA]</scope>
    <source>
        <strain evidence="10">MED-G157</strain>
    </source>
</reference>
<comment type="pathway">
    <text evidence="9">Glycolipid biosynthesis; KDO(2)-lipid A biosynthesis; KDO(2)-lipid A from CMP-3-deoxy-D-manno-octulosonate and lipid IV(A): step 3/4.</text>
</comment>
<dbReference type="UniPathway" id="UPA00360">
    <property type="reaction ID" value="UER00485"/>
</dbReference>
<dbReference type="AlphaFoldDB" id="A0A520S2R1"/>
<comment type="similarity">
    <text evidence="9">Belongs to the LpxL/LpxM/LpxP family.</text>
</comment>
<accession>A0A520S2R1</accession>
<comment type="function">
    <text evidence="9">Catalyzes the transfer of an acyl chain from an acyl-[acyl-carrier-protein] (ACP) to a Kdo(2)-lipid IV(A) to form a Kdo(2)-(acyl)-lipid IV(A).</text>
</comment>
<dbReference type="InterPro" id="IPR011920">
    <property type="entry name" value="Lipid_A_LpxL_LpxP"/>
</dbReference>
<evidence type="ECO:0000256" key="2">
    <source>
        <dbReference type="ARBA" id="ARBA00022519"/>
    </source>
</evidence>
<dbReference type="PANTHER" id="PTHR30606:SF9">
    <property type="entry name" value="LIPID A BIOSYNTHESIS LAUROYLTRANSFERASE"/>
    <property type="match status" value="1"/>
</dbReference>
<keyword evidence="8 9" id="KW-0012">Acyltransferase</keyword>
<keyword evidence="2 9" id="KW-0997">Cell inner membrane</keyword>
<dbReference type="EMBL" id="SHAG01000008">
    <property type="protein sequence ID" value="RZO76721.1"/>
    <property type="molecule type" value="Genomic_DNA"/>
</dbReference>
<comment type="pathway">
    <text evidence="9">Bacterial outer membrane biogenesis; lipopolysaccharide biosynthesis.</text>
</comment>
<evidence type="ECO:0000256" key="8">
    <source>
        <dbReference type="ARBA" id="ARBA00023315"/>
    </source>
</evidence>
<evidence type="ECO:0000256" key="1">
    <source>
        <dbReference type="ARBA" id="ARBA00022475"/>
    </source>
</evidence>
<dbReference type="GO" id="GO:0009245">
    <property type="term" value="P:lipid A biosynthetic process"/>
    <property type="evidence" value="ECO:0007669"/>
    <property type="project" value="InterPro"/>
</dbReference>
<gene>
    <name evidence="9 10" type="primary">lpxL</name>
    <name evidence="10" type="ORF">EVA68_03260</name>
</gene>
<keyword evidence="7 9" id="KW-0472">Membrane</keyword>
<dbReference type="CDD" id="cd07984">
    <property type="entry name" value="LPLAT_LABLAT-like"/>
    <property type="match status" value="1"/>
</dbReference>
<dbReference type="GO" id="GO:0036104">
    <property type="term" value="P:Kdo2-lipid A biosynthetic process"/>
    <property type="evidence" value="ECO:0007669"/>
    <property type="project" value="UniProtKB-UniRule"/>
</dbReference>
<dbReference type="InterPro" id="IPR004960">
    <property type="entry name" value="LipA_acyltrans"/>
</dbReference>
<dbReference type="NCBIfam" id="TIGR02207">
    <property type="entry name" value="lipid_A_htrB"/>
    <property type="match status" value="1"/>
</dbReference>
<dbReference type="Pfam" id="PF03279">
    <property type="entry name" value="Lip_A_acyltrans"/>
    <property type="match status" value="1"/>
</dbReference>
<dbReference type="GO" id="GO:0005886">
    <property type="term" value="C:plasma membrane"/>
    <property type="evidence" value="ECO:0007669"/>
    <property type="project" value="UniProtKB-SubCell"/>
</dbReference>
<dbReference type="GO" id="GO:0008913">
    <property type="term" value="F:Kdo2-lipid IVA acyltransferase activity"/>
    <property type="evidence" value="ECO:0007669"/>
    <property type="project" value="UniProtKB-EC"/>
</dbReference>
<sequence length="313" mass="36099">MSRVKIKSLSNSTILQLRFLHPRFWFTWVGLALIFVIIHFPHPWRLWCGSILGKMGYYFALDRKNIVDINLSICFPELSETDRKKLNKKVFRSAGLSIIETALVWLRSPITFRNLAKIEGLEHLETALKQDKGVVLVGMHFSTLDFCAAILSSYCKFDVMYRGNKNPLIEAIMNRGRVKNFSNAIERKDVRSVIKSLKQGRAVWYGPDQDYGRAHSVFVPFFGYPTATISATSRIAGINKSPVIIFTHYRLQGDSRYRICLSKPLDNFPSKDPVLDASRINGEVEKAIKKAPEQYWWLHRRFKTPPKGKNRPY</sequence>
<proteinExistence type="inferred from homology"/>
<evidence type="ECO:0000256" key="4">
    <source>
        <dbReference type="ARBA" id="ARBA00022692"/>
    </source>
</evidence>
<feature type="short sequence motif" description="HXXXXD motif" evidence="9">
    <location>
        <begin position="140"/>
        <end position="145"/>
    </location>
</feature>
<evidence type="ECO:0000313" key="10">
    <source>
        <dbReference type="EMBL" id="RZO76721.1"/>
    </source>
</evidence>
<dbReference type="GO" id="GO:0009103">
    <property type="term" value="P:lipopolysaccharide biosynthetic process"/>
    <property type="evidence" value="ECO:0007669"/>
    <property type="project" value="UniProtKB-UniRule"/>
</dbReference>
<dbReference type="Proteomes" id="UP000316199">
    <property type="component" value="Unassembled WGS sequence"/>
</dbReference>
<keyword evidence="3 9" id="KW-0808">Transferase</keyword>
<keyword evidence="1 9" id="KW-1003">Cell membrane</keyword>
<keyword evidence="4 9" id="KW-0812">Transmembrane</keyword>
<dbReference type="PIRSF" id="PIRSF026649">
    <property type="entry name" value="MsbB"/>
    <property type="match status" value="1"/>
</dbReference>
<dbReference type="HAMAP" id="MF_01942">
    <property type="entry name" value="Lipid_A_LpxL_LpxP"/>
    <property type="match status" value="1"/>
</dbReference>
<keyword evidence="6 9" id="KW-1133">Transmembrane helix</keyword>
<evidence type="ECO:0000256" key="5">
    <source>
        <dbReference type="ARBA" id="ARBA00022985"/>
    </source>
</evidence>
<evidence type="ECO:0000256" key="9">
    <source>
        <dbReference type="HAMAP-Rule" id="MF_01942"/>
    </source>
</evidence>